<dbReference type="InterPro" id="IPR009006">
    <property type="entry name" value="Ala_racemase/Decarboxylase_C"/>
</dbReference>
<evidence type="ECO:0000259" key="6">
    <source>
        <dbReference type="Pfam" id="PF02784"/>
    </source>
</evidence>
<comment type="similarity">
    <text evidence="2">Belongs to the Orn/Lys/Arg decarboxylase class-II family.</text>
</comment>
<dbReference type="Proteomes" id="UP000054408">
    <property type="component" value="Unassembled WGS sequence"/>
</dbReference>
<dbReference type="InterPro" id="IPR000183">
    <property type="entry name" value="Orn/DAP/Arg_de-COase"/>
</dbReference>
<dbReference type="SUPFAM" id="SSF51419">
    <property type="entry name" value="PLP-binding barrel"/>
    <property type="match status" value="1"/>
</dbReference>
<evidence type="ECO:0000256" key="5">
    <source>
        <dbReference type="PIRSR" id="PIRSR600183-50"/>
    </source>
</evidence>
<dbReference type="GeneID" id="25562355"/>
<feature type="domain" description="Orn/DAP/Arg decarboxylase 2 N-terminal" evidence="6">
    <location>
        <begin position="79"/>
        <end position="307"/>
    </location>
</feature>
<dbReference type="eggNOG" id="KOG0622">
    <property type="taxonomic scope" value="Eukaryota"/>
</dbReference>
<proteinExistence type="inferred from homology"/>
<dbReference type="PANTHER" id="PTHR11482:SF6">
    <property type="entry name" value="ORNITHINE DECARBOXYLASE 1-RELATED"/>
    <property type="match status" value="1"/>
</dbReference>
<reference evidence="7 8" key="1">
    <citation type="submission" date="2010-05" db="EMBL/GenBank/DDBJ databases">
        <title>The Genome Sequence of Thecamonas trahens ATCC 50062.</title>
        <authorList>
            <consortium name="The Broad Institute Genome Sequencing Platform"/>
            <person name="Russ C."/>
            <person name="Cuomo C."/>
            <person name="Shea T."/>
            <person name="Young S.K."/>
            <person name="Zeng Q."/>
            <person name="Koehrsen M."/>
            <person name="Haas B."/>
            <person name="Borodovsky M."/>
            <person name="Guigo R."/>
            <person name="Alvarado L."/>
            <person name="Berlin A."/>
            <person name="Bochicchio J."/>
            <person name="Borenstein D."/>
            <person name="Chapman S."/>
            <person name="Chen Z."/>
            <person name="Freedman E."/>
            <person name="Gellesch M."/>
            <person name="Goldberg J."/>
            <person name="Griggs A."/>
            <person name="Gujja S."/>
            <person name="Heilman E."/>
            <person name="Heiman D."/>
            <person name="Hepburn T."/>
            <person name="Howarth C."/>
            <person name="Jen D."/>
            <person name="Larson L."/>
            <person name="Mehta T."/>
            <person name="Park D."/>
            <person name="Pearson M."/>
            <person name="Roberts A."/>
            <person name="Saif S."/>
            <person name="Shenoy N."/>
            <person name="Sisk P."/>
            <person name="Stolte C."/>
            <person name="Sykes S."/>
            <person name="Thomson T."/>
            <person name="Walk T."/>
            <person name="White J."/>
            <person name="Yandava C."/>
            <person name="Burger G."/>
            <person name="Gray M.W."/>
            <person name="Holland P.W.H."/>
            <person name="King N."/>
            <person name="Lang F.B.F."/>
            <person name="Roger A.J."/>
            <person name="Ruiz-Trillo I."/>
            <person name="Lander E."/>
            <person name="Nusbaum C."/>
        </authorList>
    </citation>
    <scope>NUCLEOTIDE SEQUENCE [LARGE SCALE GENOMIC DNA]</scope>
    <source>
        <strain evidence="7 8">ATCC 50062</strain>
    </source>
</reference>
<protein>
    <submittedName>
        <fullName evidence="7">Diaminopimelate decarboxylase</fullName>
    </submittedName>
</protein>
<dbReference type="InterPro" id="IPR002433">
    <property type="entry name" value="Orn_de-COase"/>
</dbReference>
<dbReference type="PRINTS" id="PR01179">
    <property type="entry name" value="ODADCRBXLASE"/>
</dbReference>
<dbReference type="GO" id="GO:0033387">
    <property type="term" value="P:putrescine biosynthetic process from arginine, via ornithine"/>
    <property type="evidence" value="ECO:0007669"/>
    <property type="project" value="TreeGrafter"/>
</dbReference>
<dbReference type="EMBL" id="GL349442">
    <property type="protein sequence ID" value="KNC46247.1"/>
    <property type="molecule type" value="Genomic_DNA"/>
</dbReference>
<dbReference type="CDD" id="cd00622">
    <property type="entry name" value="PLPDE_III_ODC"/>
    <property type="match status" value="1"/>
</dbReference>
<organism evidence="7 8">
    <name type="scientific">Thecamonas trahens ATCC 50062</name>
    <dbReference type="NCBI Taxonomy" id="461836"/>
    <lineage>
        <taxon>Eukaryota</taxon>
        <taxon>Apusozoa</taxon>
        <taxon>Apusomonadida</taxon>
        <taxon>Apusomonadidae</taxon>
        <taxon>Thecamonas</taxon>
    </lineage>
</organism>
<evidence type="ECO:0000256" key="4">
    <source>
        <dbReference type="ARBA" id="ARBA00023239"/>
    </source>
</evidence>
<dbReference type="SUPFAM" id="SSF50621">
    <property type="entry name" value="Alanine racemase C-terminal domain-like"/>
    <property type="match status" value="1"/>
</dbReference>
<dbReference type="FunFam" id="3.20.20.10:FF:000008">
    <property type="entry name" value="Ornithine decarboxylase"/>
    <property type="match status" value="1"/>
</dbReference>
<dbReference type="InterPro" id="IPR029066">
    <property type="entry name" value="PLP-binding_barrel"/>
</dbReference>
<keyword evidence="4" id="KW-0456">Lyase</keyword>
<feature type="modified residue" description="N6-(pyridoxal phosphate)lysine" evidence="5">
    <location>
        <position position="97"/>
    </location>
</feature>
<evidence type="ECO:0000256" key="1">
    <source>
        <dbReference type="ARBA" id="ARBA00001933"/>
    </source>
</evidence>
<dbReference type="PANTHER" id="PTHR11482">
    <property type="entry name" value="ARGININE/DIAMINOPIMELATE/ORNITHINE DECARBOXYLASE"/>
    <property type="match status" value="1"/>
</dbReference>
<keyword evidence="3 5" id="KW-0663">Pyridoxal phosphate</keyword>
<dbReference type="PRINTS" id="PR01182">
    <property type="entry name" value="ORNDCRBXLASE"/>
</dbReference>
<dbReference type="Gene3D" id="3.20.20.10">
    <property type="entry name" value="Alanine racemase"/>
    <property type="match status" value="1"/>
</dbReference>
<dbReference type="InterPro" id="IPR022644">
    <property type="entry name" value="De-COase2_N"/>
</dbReference>
<dbReference type="AlphaFoldDB" id="A0A0L0D1V0"/>
<sequence length="445" mass="48094">MRAGSARTQVSMAADAASVEVAQPPIPRDSPLAPFANEVYEEEDHSLAGAVPSTAVIEALVAEHGSPLFIMSTDAAWGQYQALQAALPRAKLHYAVKSLPQIDLCRALAERGAMFDLATTGEVEMMKELGVDPSRTIHTHPIKRKKDVEAALEYGCTTFVVDNFNEIEKMAAFKDDAEVMLRLSFRSMEATIDLSYKFGAQPHEAMGMLRALRESGVPTRGLCFHTGSNAALPTKSVEAIRVCRQLFDMAAAEGIALRTLDIGGGFPVPDVGAVLPIDTYCEPVVEALDELFPNTEILAEPGRFVAAPAMTLVTSVMGKSTRSGMHWYYLDDGLYGSFSSQVFDHRTDTIIPLKALRAAERGETTLQSYLVGSGAGIDARHAIESFPSVLAGPTCDSFDTIREGVLLPDLNVGDLLVSPMMGAYTLASASDFNFFYKTKVVQWSP</sequence>
<evidence type="ECO:0000256" key="2">
    <source>
        <dbReference type="ARBA" id="ARBA00008872"/>
    </source>
</evidence>
<comment type="cofactor">
    <cofactor evidence="1 5">
        <name>pyridoxal 5'-phosphate</name>
        <dbReference type="ChEBI" id="CHEBI:597326"/>
    </cofactor>
</comment>
<evidence type="ECO:0000313" key="8">
    <source>
        <dbReference type="Proteomes" id="UP000054408"/>
    </source>
</evidence>
<evidence type="ECO:0000256" key="3">
    <source>
        <dbReference type="ARBA" id="ARBA00022898"/>
    </source>
</evidence>
<keyword evidence="8" id="KW-1185">Reference proteome</keyword>
<dbReference type="Gene3D" id="2.40.37.10">
    <property type="entry name" value="Lyase, Ornithine Decarboxylase, Chain A, domain 1"/>
    <property type="match status" value="1"/>
</dbReference>
<dbReference type="STRING" id="461836.A0A0L0D1V0"/>
<dbReference type="GO" id="GO:0005737">
    <property type="term" value="C:cytoplasm"/>
    <property type="evidence" value="ECO:0007669"/>
    <property type="project" value="TreeGrafter"/>
</dbReference>
<dbReference type="OrthoDB" id="5034579at2759"/>
<dbReference type="OMA" id="SFFVCDL"/>
<gene>
    <name evidence="7" type="ORF">AMSG_02700</name>
</gene>
<name>A0A0L0D1V0_THETB</name>
<accession>A0A0L0D1V0</accession>
<dbReference type="Pfam" id="PF02784">
    <property type="entry name" value="Orn_Arg_deC_N"/>
    <property type="match status" value="1"/>
</dbReference>
<feature type="active site" description="Proton donor" evidence="5">
    <location>
        <position position="395"/>
    </location>
</feature>
<dbReference type="GO" id="GO:0004586">
    <property type="term" value="F:ornithine decarboxylase activity"/>
    <property type="evidence" value="ECO:0007669"/>
    <property type="project" value="TreeGrafter"/>
</dbReference>
<evidence type="ECO:0000313" key="7">
    <source>
        <dbReference type="EMBL" id="KNC46247.1"/>
    </source>
</evidence>
<dbReference type="RefSeq" id="XP_013760542.1">
    <property type="nucleotide sequence ID" value="XM_013905088.1"/>
</dbReference>